<protein>
    <submittedName>
        <fullName evidence="3">Uncharacterized protein</fullName>
    </submittedName>
</protein>
<sequence length="381" mass="41807">MGSNRPQTESSSSPAGSVRRKPGARDRGAIMRHPAAGTADLPFDPDSPPPADYRLRRASTFSLRSANEAFQDEIVDPWRRVDRAQTTWKSLLPVMLGVLPPAAGLFFKNGTSFFSDLTLLVLVTVFLHWSIVAPWKWYHAAQQVREDSEAASLSSSSSSSPLNSGSDANPAPLSKHTTTATNQATTALRHLRHLEIAALLACFLGPVGATYLLYIVREWLSRPAEGLVSRFNLGIFFLAAEFRPVSHSIRLVLAHTLHLQRVVHRAQNPYHPRGERYQGLLERVELLEARLEVAQKGGCAGCEQCGAAAVAVSPRKRAQEERRLREDVARDVRAVVDPDLDVLARAVRRCERKCGAVAGEAAQALREIGGRIEELSHPRAG</sequence>
<dbReference type="EMBL" id="MU855900">
    <property type="protein sequence ID" value="KAK3898657.1"/>
    <property type="molecule type" value="Genomic_DNA"/>
</dbReference>
<evidence type="ECO:0000313" key="4">
    <source>
        <dbReference type="Proteomes" id="UP001303889"/>
    </source>
</evidence>
<gene>
    <name evidence="3" type="ORF">C8A05DRAFT_37741</name>
</gene>
<feature type="region of interest" description="Disordered" evidence="1">
    <location>
        <begin position="153"/>
        <end position="179"/>
    </location>
</feature>
<feature type="transmembrane region" description="Helical" evidence="2">
    <location>
        <begin position="196"/>
        <end position="215"/>
    </location>
</feature>
<reference evidence="3" key="2">
    <citation type="submission" date="2023-05" db="EMBL/GenBank/DDBJ databases">
        <authorList>
            <consortium name="Lawrence Berkeley National Laboratory"/>
            <person name="Steindorff A."/>
            <person name="Hensen N."/>
            <person name="Bonometti L."/>
            <person name="Westerberg I."/>
            <person name="Brannstrom I.O."/>
            <person name="Guillou S."/>
            <person name="Cros-Aarteil S."/>
            <person name="Calhoun S."/>
            <person name="Haridas S."/>
            <person name="Kuo A."/>
            <person name="Mondo S."/>
            <person name="Pangilinan J."/>
            <person name="Riley R."/>
            <person name="Labutti K."/>
            <person name="Andreopoulos B."/>
            <person name="Lipzen A."/>
            <person name="Chen C."/>
            <person name="Yanf M."/>
            <person name="Daum C."/>
            <person name="Ng V."/>
            <person name="Clum A."/>
            <person name="Ohm R."/>
            <person name="Martin F."/>
            <person name="Silar P."/>
            <person name="Natvig D."/>
            <person name="Lalanne C."/>
            <person name="Gautier V."/>
            <person name="Ament-Velasquez S.L."/>
            <person name="Kruys A."/>
            <person name="Hutchinson M.I."/>
            <person name="Powell A.J."/>
            <person name="Barry K."/>
            <person name="Miller A.N."/>
            <person name="Grigoriev I.V."/>
            <person name="Debuchy R."/>
            <person name="Gladieux P."/>
            <person name="Thoren M.H."/>
            <person name="Johannesson H."/>
        </authorList>
    </citation>
    <scope>NUCLEOTIDE SEQUENCE</scope>
    <source>
        <strain evidence="3">CBS 103.79</strain>
    </source>
</reference>
<keyword evidence="2" id="KW-0812">Transmembrane</keyword>
<evidence type="ECO:0000313" key="3">
    <source>
        <dbReference type="EMBL" id="KAK3898657.1"/>
    </source>
</evidence>
<organism evidence="3 4">
    <name type="scientific">Staphylotrichum tortipilum</name>
    <dbReference type="NCBI Taxonomy" id="2831512"/>
    <lineage>
        <taxon>Eukaryota</taxon>
        <taxon>Fungi</taxon>
        <taxon>Dikarya</taxon>
        <taxon>Ascomycota</taxon>
        <taxon>Pezizomycotina</taxon>
        <taxon>Sordariomycetes</taxon>
        <taxon>Sordariomycetidae</taxon>
        <taxon>Sordariales</taxon>
        <taxon>Chaetomiaceae</taxon>
        <taxon>Staphylotrichum</taxon>
    </lineage>
</organism>
<feature type="non-terminal residue" evidence="3">
    <location>
        <position position="381"/>
    </location>
</feature>
<evidence type="ECO:0000256" key="2">
    <source>
        <dbReference type="SAM" id="Phobius"/>
    </source>
</evidence>
<comment type="caution">
    <text evidence="3">The sequence shown here is derived from an EMBL/GenBank/DDBJ whole genome shotgun (WGS) entry which is preliminary data.</text>
</comment>
<feature type="region of interest" description="Disordered" evidence="1">
    <location>
        <begin position="1"/>
        <end position="47"/>
    </location>
</feature>
<keyword evidence="2" id="KW-0472">Membrane</keyword>
<proteinExistence type="predicted"/>
<dbReference type="AlphaFoldDB" id="A0AAN6MCX5"/>
<accession>A0AAN6MCX5</accession>
<name>A0AAN6MCX5_9PEZI</name>
<feature type="transmembrane region" description="Helical" evidence="2">
    <location>
        <begin position="88"/>
        <end position="107"/>
    </location>
</feature>
<dbReference type="PANTHER" id="PTHR42032">
    <property type="entry name" value="YALI0E30679P"/>
    <property type="match status" value="1"/>
</dbReference>
<keyword evidence="4" id="KW-1185">Reference proteome</keyword>
<feature type="transmembrane region" description="Helical" evidence="2">
    <location>
        <begin position="113"/>
        <end position="135"/>
    </location>
</feature>
<evidence type="ECO:0000256" key="1">
    <source>
        <dbReference type="SAM" id="MobiDB-lite"/>
    </source>
</evidence>
<reference evidence="3" key="1">
    <citation type="journal article" date="2023" name="Mol. Phylogenet. Evol.">
        <title>Genome-scale phylogeny and comparative genomics of the fungal order Sordariales.</title>
        <authorList>
            <person name="Hensen N."/>
            <person name="Bonometti L."/>
            <person name="Westerberg I."/>
            <person name="Brannstrom I.O."/>
            <person name="Guillou S."/>
            <person name="Cros-Aarteil S."/>
            <person name="Calhoun S."/>
            <person name="Haridas S."/>
            <person name="Kuo A."/>
            <person name="Mondo S."/>
            <person name="Pangilinan J."/>
            <person name="Riley R."/>
            <person name="LaButti K."/>
            <person name="Andreopoulos B."/>
            <person name="Lipzen A."/>
            <person name="Chen C."/>
            <person name="Yan M."/>
            <person name="Daum C."/>
            <person name="Ng V."/>
            <person name="Clum A."/>
            <person name="Steindorff A."/>
            <person name="Ohm R.A."/>
            <person name="Martin F."/>
            <person name="Silar P."/>
            <person name="Natvig D.O."/>
            <person name="Lalanne C."/>
            <person name="Gautier V."/>
            <person name="Ament-Velasquez S.L."/>
            <person name="Kruys A."/>
            <person name="Hutchinson M.I."/>
            <person name="Powell A.J."/>
            <person name="Barry K."/>
            <person name="Miller A.N."/>
            <person name="Grigoriev I.V."/>
            <person name="Debuchy R."/>
            <person name="Gladieux P."/>
            <person name="Hiltunen Thoren M."/>
            <person name="Johannesson H."/>
        </authorList>
    </citation>
    <scope>NUCLEOTIDE SEQUENCE</scope>
    <source>
        <strain evidence="3">CBS 103.79</strain>
    </source>
</reference>
<dbReference type="Proteomes" id="UP001303889">
    <property type="component" value="Unassembled WGS sequence"/>
</dbReference>
<feature type="compositionally biased region" description="Polar residues" evidence="1">
    <location>
        <begin position="1"/>
        <end position="15"/>
    </location>
</feature>
<keyword evidence="2" id="KW-1133">Transmembrane helix</keyword>
<dbReference type="PANTHER" id="PTHR42032:SF1">
    <property type="entry name" value="YALI0E30679P"/>
    <property type="match status" value="1"/>
</dbReference>
<feature type="compositionally biased region" description="Low complexity" evidence="1">
    <location>
        <begin position="153"/>
        <end position="169"/>
    </location>
</feature>